<dbReference type="InterPro" id="IPR036249">
    <property type="entry name" value="Thioredoxin-like_sf"/>
</dbReference>
<organism evidence="9 10">
    <name type="scientific">Methylococcus geothermalis</name>
    <dbReference type="NCBI Taxonomy" id="2681310"/>
    <lineage>
        <taxon>Bacteria</taxon>
        <taxon>Pseudomonadati</taxon>
        <taxon>Pseudomonadota</taxon>
        <taxon>Gammaproteobacteria</taxon>
        <taxon>Methylococcales</taxon>
        <taxon>Methylococcaceae</taxon>
        <taxon>Methylococcus</taxon>
    </lineage>
</organism>
<dbReference type="AlphaFoldDB" id="A0A858Q7Q1"/>
<proteinExistence type="inferred from homology"/>
<protein>
    <recommendedName>
        <fullName evidence="7">Thioredoxin</fullName>
    </recommendedName>
</protein>
<dbReference type="PANTHER" id="PTHR45663">
    <property type="entry name" value="GEO12009P1"/>
    <property type="match status" value="1"/>
</dbReference>
<evidence type="ECO:0000313" key="10">
    <source>
        <dbReference type="Proteomes" id="UP000503004"/>
    </source>
</evidence>
<dbReference type="InterPro" id="IPR013766">
    <property type="entry name" value="Thioredoxin_domain"/>
</dbReference>
<keyword evidence="5" id="KW-1015">Disulfide bond</keyword>
<dbReference type="PROSITE" id="PS00194">
    <property type="entry name" value="THIOREDOXIN_1"/>
    <property type="match status" value="1"/>
</dbReference>
<accession>A0A858Q7Q1</accession>
<keyword evidence="3" id="KW-0479">Metal-binding</keyword>
<evidence type="ECO:0000256" key="5">
    <source>
        <dbReference type="ARBA" id="ARBA00023157"/>
    </source>
</evidence>
<comment type="similarity">
    <text evidence="1">Belongs to the thioredoxin family.</text>
</comment>
<dbReference type="CDD" id="cd02947">
    <property type="entry name" value="TRX_family"/>
    <property type="match status" value="1"/>
</dbReference>
<dbReference type="Gene3D" id="2.30.30.380">
    <property type="entry name" value="Zn-finger domain of Sec23/24"/>
    <property type="match status" value="1"/>
</dbReference>
<dbReference type="PANTHER" id="PTHR45663:SF11">
    <property type="entry name" value="GEO12009P1"/>
    <property type="match status" value="1"/>
</dbReference>
<keyword evidence="2" id="KW-0813">Transport</keyword>
<dbReference type="FunFam" id="3.40.30.10:FF:000001">
    <property type="entry name" value="Thioredoxin"/>
    <property type="match status" value="1"/>
</dbReference>
<dbReference type="KEGG" id="metu:GNH96_07815"/>
<dbReference type="InterPro" id="IPR005746">
    <property type="entry name" value="Thioredoxin"/>
</dbReference>
<dbReference type="Gene3D" id="3.40.30.10">
    <property type="entry name" value="Glutaredoxin"/>
    <property type="match status" value="1"/>
</dbReference>
<reference evidence="10" key="1">
    <citation type="submission" date="2019-12" db="EMBL/GenBank/DDBJ databases">
        <authorList>
            <person name="Awala S.I."/>
            <person name="Rhee S.K."/>
        </authorList>
    </citation>
    <scope>NUCLEOTIDE SEQUENCE [LARGE SCALE GENOMIC DNA]</scope>
    <source>
        <strain evidence="10">IM1</strain>
    </source>
</reference>
<dbReference type="Pfam" id="PF00085">
    <property type="entry name" value="Thioredoxin"/>
    <property type="match status" value="1"/>
</dbReference>
<evidence type="ECO:0000256" key="1">
    <source>
        <dbReference type="ARBA" id="ARBA00008987"/>
    </source>
</evidence>
<dbReference type="EMBL" id="CP046565">
    <property type="protein sequence ID" value="QJD29889.1"/>
    <property type="molecule type" value="Genomic_DNA"/>
</dbReference>
<dbReference type="Pfam" id="PF21352">
    <property type="entry name" value="Zn_ribbon_Thio2"/>
    <property type="match status" value="1"/>
</dbReference>
<keyword evidence="4" id="KW-0249">Electron transport</keyword>
<evidence type="ECO:0000256" key="2">
    <source>
        <dbReference type="ARBA" id="ARBA00022448"/>
    </source>
</evidence>
<dbReference type="RefSeq" id="WP_169603169.1">
    <property type="nucleotide sequence ID" value="NZ_CP046565.1"/>
</dbReference>
<sequence>MQLVCPACLTRNRVPADRLGEQPRCGRCSTALLSGHPIELDDSRFDTYTRHSDLPVLVDFWATWCGPCRSLAPVVAQAADALKGQILVAKLDVDRAPATAQRFNIRSVPTLVLLQNGQEKRRISGALGFGPLMDWLKRG</sequence>
<feature type="domain" description="Thioredoxin" evidence="8">
    <location>
        <begin position="17"/>
        <end position="139"/>
    </location>
</feature>
<evidence type="ECO:0000259" key="8">
    <source>
        <dbReference type="PROSITE" id="PS51352"/>
    </source>
</evidence>
<dbReference type="InterPro" id="IPR049299">
    <property type="entry name" value="Thio2_N"/>
</dbReference>
<dbReference type="InterPro" id="IPR017937">
    <property type="entry name" value="Thioredoxin_CS"/>
</dbReference>
<gene>
    <name evidence="9" type="primary">trxC</name>
    <name evidence="9" type="ORF">GNH96_07815</name>
</gene>
<keyword evidence="10" id="KW-1185">Reference proteome</keyword>
<evidence type="ECO:0000256" key="3">
    <source>
        <dbReference type="ARBA" id="ARBA00022723"/>
    </source>
</evidence>
<keyword evidence="6" id="KW-0676">Redox-active center</keyword>
<evidence type="ECO:0000256" key="4">
    <source>
        <dbReference type="ARBA" id="ARBA00022982"/>
    </source>
</evidence>
<dbReference type="Proteomes" id="UP000503004">
    <property type="component" value="Chromosome"/>
</dbReference>
<dbReference type="SUPFAM" id="SSF52833">
    <property type="entry name" value="Thioredoxin-like"/>
    <property type="match status" value="1"/>
</dbReference>
<dbReference type="GO" id="GO:0005737">
    <property type="term" value="C:cytoplasm"/>
    <property type="evidence" value="ECO:0007669"/>
    <property type="project" value="TreeGrafter"/>
</dbReference>
<dbReference type="NCBIfam" id="NF008229">
    <property type="entry name" value="PRK10996.1"/>
    <property type="match status" value="1"/>
</dbReference>
<dbReference type="GO" id="GO:0015035">
    <property type="term" value="F:protein-disulfide reductase activity"/>
    <property type="evidence" value="ECO:0007669"/>
    <property type="project" value="UniProtKB-UniRule"/>
</dbReference>
<evidence type="ECO:0000256" key="6">
    <source>
        <dbReference type="ARBA" id="ARBA00023284"/>
    </source>
</evidence>
<dbReference type="NCBIfam" id="TIGR01068">
    <property type="entry name" value="thioredoxin"/>
    <property type="match status" value="1"/>
</dbReference>
<evidence type="ECO:0000313" key="9">
    <source>
        <dbReference type="EMBL" id="QJD29889.1"/>
    </source>
</evidence>
<dbReference type="GO" id="GO:0046872">
    <property type="term" value="F:metal ion binding"/>
    <property type="evidence" value="ECO:0007669"/>
    <property type="project" value="UniProtKB-KW"/>
</dbReference>
<name>A0A858Q7Q1_9GAMM</name>
<dbReference type="PRINTS" id="PR00421">
    <property type="entry name" value="THIOREDOXIN"/>
</dbReference>
<evidence type="ECO:0000256" key="7">
    <source>
        <dbReference type="NCBIfam" id="TIGR01068"/>
    </source>
</evidence>
<dbReference type="PROSITE" id="PS51352">
    <property type="entry name" value="THIOREDOXIN_2"/>
    <property type="match status" value="1"/>
</dbReference>